<dbReference type="AlphaFoldDB" id="A0A6C0AP67"/>
<name>A0A6C0AP67_9ZZZZ</name>
<protein>
    <submittedName>
        <fullName evidence="1">Uncharacterized protein</fullName>
    </submittedName>
</protein>
<proteinExistence type="predicted"/>
<reference evidence="1" key="1">
    <citation type="journal article" date="2020" name="Nature">
        <title>Giant virus diversity and host interactions through global metagenomics.</title>
        <authorList>
            <person name="Schulz F."/>
            <person name="Roux S."/>
            <person name="Paez-Espino D."/>
            <person name="Jungbluth S."/>
            <person name="Walsh D.A."/>
            <person name="Denef V.J."/>
            <person name="McMahon K.D."/>
            <person name="Konstantinidis K.T."/>
            <person name="Eloe-Fadrosh E.A."/>
            <person name="Kyrpides N.C."/>
            <person name="Woyke T."/>
        </authorList>
    </citation>
    <scope>NUCLEOTIDE SEQUENCE</scope>
    <source>
        <strain evidence="1">GVMAG-S-1101161-73</strain>
    </source>
</reference>
<sequence>MVVYDTPHHLRTYTRKSHGRSLGQYIRKEENRPKGSNHIMKKHTIKPFTLSNASSRMVKTVLTKNETRRRKANRKAKERKAIVALINNQDILDNIGVYINKHGKLVSIEGEITDDQYNLLLEELEDRLDTTNNDDYAEKIIDKAIDFVEDLRAADIRNHEVNHLTTGMADL</sequence>
<evidence type="ECO:0000313" key="1">
    <source>
        <dbReference type="EMBL" id="QHS81293.1"/>
    </source>
</evidence>
<dbReference type="EMBL" id="MN740733">
    <property type="protein sequence ID" value="QHS81293.1"/>
    <property type="molecule type" value="Genomic_DNA"/>
</dbReference>
<organism evidence="1">
    <name type="scientific">viral metagenome</name>
    <dbReference type="NCBI Taxonomy" id="1070528"/>
    <lineage>
        <taxon>unclassified sequences</taxon>
        <taxon>metagenomes</taxon>
        <taxon>organismal metagenomes</taxon>
    </lineage>
</organism>
<accession>A0A6C0AP67</accession>